<keyword evidence="3" id="KW-1185">Reference proteome</keyword>
<feature type="region of interest" description="Disordered" evidence="1">
    <location>
        <begin position="141"/>
        <end position="162"/>
    </location>
</feature>
<comment type="caution">
    <text evidence="2">The sequence shown here is derived from an EMBL/GenBank/DDBJ whole genome shotgun (WGS) entry which is preliminary data.</text>
</comment>
<dbReference type="Proteomes" id="UP000762676">
    <property type="component" value="Unassembled WGS sequence"/>
</dbReference>
<evidence type="ECO:0000313" key="3">
    <source>
        <dbReference type="Proteomes" id="UP000762676"/>
    </source>
</evidence>
<proteinExistence type="predicted"/>
<sequence length="162" mass="18269">MDTQTKSFTENVKNLKRPGLQTPAKRRAVDFFETIAQIKKYINFESAGEGTICDLCPFKIYDELEGVLGKDPYITKTNRGLLMEVRDKDIEKKLLSLKAMAGVPLRATPDRFINTSKVVVSHPDVKRCIEDEFVKKNCQASHSPSTSKFVGVRRRSSQVPSC</sequence>
<evidence type="ECO:0000313" key="2">
    <source>
        <dbReference type="EMBL" id="GFR62986.1"/>
    </source>
</evidence>
<protein>
    <submittedName>
        <fullName evidence="2">Uncharacterized protein</fullName>
    </submittedName>
</protein>
<organism evidence="2 3">
    <name type="scientific">Elysia marginata</name>
    <dbReference type="NCBI Taxonomy" id="1093978"/>
    <lineage>
        <taxon>Eukaryota</taxon>
        <taxon>Metazoa</taxon>
        <taxon>Spiralia</taxon>
        <taxon>Lophotrochozoa</taxon>
        <taxon>Mollusca</taxon>
        <taxon>Gastropoda</taxon>
        <taxon>Heterobranchia</taxon>
        <taxon>Euthyneura</taxon>
        <taxon>Panpulmonata</taxon>
        <taxon>Sacoglossa</taxon>
        <taxon>Placobranchoidea</taxon>
        <taxon>Plakobranchidae</taxon>
        <taxon>Elysia</taxon>
    </lineage>
</organism>
<accession>A0AAV4EQG2</accession>
<dbReference type="EMBL" id="BMAT01003824">
    <property type="protein sequence ID" value="GFR62986.1"/>
    <property type="molecule type" value="Genomic_DNA"/>
</dbReference>
<dbReference type="AlphaFoldDB" id="A0AAV4EQG2"/>
<name>A0AAV4EQG2_9GAST</name>
<gene>
    <name evidence="2" type="ORF">ElyMa_001884000</name>
</gene>
<evidence type="ECO:0000256" key="1">
    <source>
        <dbReference type="SAM" id="MobiDB-lite"/>
    </source>
</evidence>
<reference evidence="2 3" key="1">
    <citation type="journal article" date="2021" name="Elife">
        <title>Chloroplast acquisition without the gene transfer in kleptoplastic sea slugs, Plakobranchus ocellatus.</title>
        <authorList>
            <person name="Maeda T."/>
            <person name="Takahashi S."/>
            <person name="Yoshida T."/>
            <person name="Shimamura S."/>
            <person name="Takaki Y."/>
            <person name="Nagai Y."/>
            <person name="Toyoda A."/>
            <person name="Suzuki Y."/>
            <person name="Arimoto A."/>
            <person name="Ishii H."/>
            <person name="Satoh N."/>
            <person name="Nishiyama T."/>
            <person name="Hasebe M."/>
            <person name="Maruyama T."/>
            <person name="Minagawa J."/>
            <person name="Obokata J."/>
            <person name="Shigenobu S."/>
        </authorList>
    </citation>
    <scope>NUCLEOTIDE SEQUENCE [LARGE SCALE GENOMIC DNA]</scope>
</reference>